<organism evidence="1 2">
    <name type="scientific">Toxoplasma gondii MAS</name>
    <dbReference type="NCBI Taxonomy" id="943118"/>
    <lineage>
        <taxon>Eukaryota</taxon>
        <taxon>Sar</taxon>
        <taxon>Alveolata</taxon>
        <taxon>Apicomplexa</taxon>
        <taxon>Conoidasida</taxon>
        <taxon>Coccidia</taxon>
        <taxon>Eucoccidiorida</taxon>
        <taxon>Eimeriorina</taxon>
        <taxon>Sarcocystidae</taxon>
        <taxon>Toxoplasma</taxon>
    </lineage>
</organism>
<proteinExistence type="predicted"/>
<comment type="caution">
    <text evidence="1">The sequence shown here is derived from an EMBL/GenBank/DDBJ whole genome shotgun (WGS) entry which is preliminary data.</text>
</comment>
<dbReference type="VEuPathDB" id="ToxoDB:TGMAS_416840"/>
<sequence length="149" mass="16996">MWKGREAHVEDVSPIFLESFRCNGGEALRQNSFDFSSFFARKQRSSGNLAAREVPWMSPKGGEKEKLPRREGNARCCFCFWSRNACMHPCRMHAFFRWIQGRNHLSSRPDLLRSLSFPVCLSSLPRRLLPPFLPFFNSSSAAPGSPAGR</sequence>
<dbReference type="AlphaFoldDB" id="A0A086PSK3"/>
<reference evidence="1 2" key="1">
    <citation type="submission" date="2014-04" db="EMBL/GenBank/DDBJ databases">
        <authorList>
            <person name="Sibley D."/>
            <person name="Venepally P."/>
            <person name="Karamycheva S."/>
            <person name="Hadjithomas M."/>
            <person name="Khan A."/>
            <person name="Brunk B."/>
            <person name="Roos D."/>
            <person name="Caler E."/>
            <person name="Lorenzi H."/>
        </authorList>
    </citation>
    <scope>NUCLEOTIDE SEQUENCE [LARGE SCALE GENOMIC DNA]</scope>
    <source>
        <strain evidence="1 2">MAS</strain>
    </source>
</reference>
<name>A0A086PSK3_TOXGO</name>
<protein>
    <submittedName>
        <fullName evidence="1">Uncharacterized protein</fullName>
    </submittedName>
</protein>
<accession>A0A086PSK3</accession>
<dbReference type="Proteomes" id="UP000028821">
    <property type="component" value="Unassembled WGS sequence"/>
</dbReference>
<dbReference type="EMBL" id="AEXC02002687">
    <property type="protein sequence ID" value="KFH03335.1"/>
    <property type="molecule type" value="Genomic_DNA"/>
</dbReference>
<evidence type="ECO:0000313" key="2">
    <source>
        <dbReference type="Proteomes" id="UP000028821"/>
    </source>
</evidence>
<evidence type="ECO:0000313" key="1">
    <source>
        <dbReference type="EMBL" id="KFH03335.1"/>
    </source>
</evidence>
<gene>
    <name evidence="1" type="ORF">TGMAS_416840</name>
</gene>